<dbReference type="InterPro" id="IPR029069">
    <property type="entry name" value="HotDog_dom_sf"/>
</dbReference>
<dbReference type="PANTHER" id="PTHR30272">
    <property type="entry name" value="3-HYDROXYACYL-[ACYL-CARRIER-PROTEIN] DEHYDRATASE"/>
    <property type="match status" value="1"/>
</dbReference>
<evidence type="ECO:0000313" key="2">
    <source>
        <dbReference type="EMBL" id="MDC0715357.1"/>
    </source>
</evidence>
<evidence type="ECO:0000256" key="1">
    <source>
        <dbReference type="ARBA" id="ARBA00023239"/>
    </source>
</evidence>
<dbReference type="PANTHER" id="PTHR30272:SF1">
    <property type="entry name" value="3-HYDROXYACYL-[ACYL-CARRIER-PROTEIN] DEHYDRATASE"/>
    <property type="match status" value="1"/>
</dbReference>
<name>A0ABT5DNX8_9BACT</name>
<protein>
    <submittedName>
        <fullName evidence="2">3-hydroxyacyl-ACP dehydratase FabZ</fullName>
        <ecNumber evidence="2">4.2.1.59</ecNumber>
    </submittedName>
</protein>
<keyword evidence="1 2" id="KW-0456">Lyase</keyword>
<gene>
    <name evidence="2" type="primary">fabZ</name>
    <name evidence="2" type="ORF">POL25_00550</name>
</gene>
<evidence type="ECO:0000313" key="3">
    <source>
        <dbReference type="Proteomes" id="UP001221686"/>
    </source>
</evidence>
<proteinExistence type="predicted"/>
<organism evidence="2 3">
    <name type="scientific">Nannocystis bainbridge</name>
    <dbReference type="NCBI Taxonomy" id="2995303"/>
    <lineage>
        <taxon>Bacteria</taxon>
        <taxon>Pseudomonadati</taxon>
        <taxon>Myxococcota</taxon>
        <taxon>Polyangia</taxon>
        <taxon>Nannocystales</taxon>
        <taxon>Nannocystaceae</taxon>
        <taxon>Nannocystis</taxon>
    </lineage>
</organism>
<keyword evidence="3" id="KW-1185">Reference proteome</keyword>
<dbReference type="InterPro" id="IPR013114">
    <property type="entry name" value="FabA_FabZ"/>
</dbReference>
<accession>A0ABT5DNX8</accession>
<dbReference type="EMBL" id="JAQNDL010000001">
    <property type="protein sequence ID" value="MDC0715357.1"/>
    <property type="molecule type" value="Genomic_DNA"/>
</dbReference>
<dbReference type="Pfam" id="PF07977">
    <property type="entry name" value="FabA"/>
    <property type="match status" value="1"/>
</dbReference>
<dbReference type="EC" id="4.2.1.59" evidence="2"/>
<dbReference type="CDD" id="cd01288">
    <property type="entry name" value="FabZ"/>
    <property type="match status" value="1"/>
</dbReference>
<dbReference type="NCBIfam" id="NF000582">
    <property type="entry name" value="PRK00006.1"/>
    <property type="match status" value="1"/>
</dbReference>
<reference evidence="2 3" key="1">
    <citation type="submission" date="2022-11" db="EMBL/GenBank/DDBJ databases">
        <title>Minimal conservation of predation-associated metabolite biosynthetic gene clusters underscores biosynthetic potential of Myxococcota including descriptions for ten novel species: Archangium lansinium sp. nov., Myxococcus landrumus sp. nov., Nannocystis bai.</title>
        <authorList>
            <person name="Ahearne A."/>
            <person name="Stevens C."/>
            <person name="Dowd S."/>
        </authorList>
    </citation>
    <scope>NUCLEOTIDE SEQUENCE [LARGE SCALE GENOMIC DNA]</scope>
    <source>
        <strain evidence="2 3">BB15-2</strain>
    </source>
</reference>
<dbReference type="Gene3D" id="3.10.129.10">
    <property type="entry name" value="Hotdog Thioesterase"/>
    <property type="match status" value="1"/>
</dbReference>
<dbReference type="Proteomes" id="UP001221686">
    <property type="component" value="Unassembled WGS sequence"/>
</dbReference>
<dbReference type="SUPFAM" id="SSF54637">
    <property type="entry name" value="Thioesterase/thiol ester dehydrase-isomerase"/>
    <property type="match status" value="1"/>
</dbReference>
<sequence length="151" mass="16080">MLLDAVQIQKILPHRYPFLFIDRVLSATPNESIVAQKLVSIGDPILQGHFPGFPILPGVVQVEAMAQAAVLLANLSGVFDPALHNCLFLGIQEAKFRAPVVPGDVLTIEVKAQRLGRIGKFSGETRVGEQVKASGVFTAVIEKRADAGGAA</sequence>
<comment type="caution">
    <text evidence="2">The sequence shown here is derived from an EMBL/GenBank/DDBJ whole genome shotgun (WGS) entry which is preliminary data.</text>
</comment>
<dbReference type="RefSeq" id="WP_272083664.1">
    <property type="nucleotide sequence ID" value="NZ_JAQNDL010000001.1"/>
</dbReference>
<dbReference type="GO" id="GO:0019171">
    <property type="term" value="F:(3R)-hydroxyacyl-[acyl-carrier-protein] dehydratase activity"/>
    <property type="evidence" value="ECO:0007669"/>
    <property type="project" value="UniProtKB-EC"/>
</dbReference>